<evidence type="ECO:0000256" key="1">
    <source>
        <dbReference type="ARBA" id="ARBA00004141"/>
    </source>
</evidence>
<feature type="transmembrane region" description="Helical" evidence="6">
    <location>
        <begin position="104"/>
        <end position="123"/>
    </location>
</feature>
<protein>
    <recommendedName>
        <fullName evidence="9">Major facilitator superfamily (MFS) profile domain-containing protein</fullName>
    </recommendedName>
</protein>
<evidence type="ECO:0000313" key="7">
    <source>
        <dbReference type="EMBL" id="KEF59595.1"/>
    </source>
</evidence>
<evidence type="ECO:0000256" key="4">
    <source>
        <dbReference type="ARBA" id="ARBA00022989"/>
    </source>
</evidence>
<evidence type="ECO:0000256" key="6">
    <source>
        <dbReference type="SAM" id="Phobius"/>
    </source>
</evidence>
<dbReference type="HOGENOM" id="CLU_001265_0_5_1"/>
<dbReference type="PANTHER" id="PTHR43791:SF35">
    <property type="entry name" value="MAJOR FACILITATOR SUPERFAMILY (MFS) PROFILE DOMAIN-CONTAINING PROTEIN"/>
    <property type="match status" value="1"/>
</dbReference>
<dbReference type="GO" id="GO:0022857">
    <property type="term" value="F:transmembrane transporter activity"/>
    <property type="evidence" value="ECO:0007669"/>
    <property type="project" value="InterPro"/>
</dbReference>
<dbReference type="SUPFAM" id="SSF103473">
    <property type="entry name" value="MFS general substrate transporter"/>
    <property type="match status" value="1"/>
</dbReference>
<organism evidence="7 8">
    <name type="scientific">Exophiala aquamarina CBS 119918</name>
    <dbReference type="NCBI Taxonomy" id="1182545"/>
    <lineage>
        <taxon>Eukaryota</taxon>
        <taxon>Fungi</taxon>
        <taxon>Dikarya</taxon>
        <taxon>Ascomycota</taxon>
        <taxon>Pezizomycotina</taxon>
        <taxon>Eurotiomycetes</taxon>
        <taxon>Chaetothyriomycetidae</taxon>
        <taxon>Chaetothyriales</taxon>
        <taxon>Herpotrichiellaceae</taxon>
        <taxon>Exophiala</taxon>
    </lineage>
</organism>
<dbReference type="AlphaFoldDB" id="A0A072PVJ3"/>
<name>A0A072PVJ3_9EURO</name>
<keyword evidence="8" id="KW-1185">Reference proteome</keyword>
<feature type="transmembrane region" description="Helical" evidence="6">
    <location>
        <begin position="66"/>
        <end position="92"/>
    </location>
</feature>
<keyword evidence="2" id="KW-0813">Transport</keyword>
<feature type="transmembrane region" description="Helical" evidence="6">
    <location>
        <begin position="135"/>
        <end position="157"/>
    </location>
</feature>
<evidence type="ECO:0000256" key="5">
    <source>
        <dbReference type="ARBA" id="ARBA00023136"/>
    </source>
</evidence>
<feature type="transmembrane region" description="Helical" evidence="6">
    <location>
        <begin position="163"/>
        <end position="184"/>
    </location>
</feature>
<dbReference type="InterPro" id="IPR036259">
    <property type="entry name" value="MFS_trans_sf"/>
</dbReference>
<dbReference type="EMBL" id="AMGV01000003">
    <property type="protein sequence ID" value="KEF59595.1"/>
    <property type="molecule type" value="Genomic_DNA"/>
</dbReference>
<reference evidence="7 8" key="1">
    <citation type="submission" date="2013-03" db="EMBL/GenBank/DDBJ databases">
        <title>The Genome Sequence of Exophiala aquamarina CBS 119918.</title>
        <authorList>
            <consortium name="The Broad Institute Genomics Platform"/>
            <person name="Cuomo C."/>
            <person name="de Hoog S."/>
            <person name="Gorbushina A."/>
            <person name="Walker B."/>
            <person name="Young S.K."/>
            <person name="Zeng Q."/>
            <person name="Gargeya S."/>
            <person name="Fitzgerald M."/>
            <person name="Haas B."/>
            <person name="Abouelleil A."/>
            <person name="Allen A.W."/>
            <person name="Alvarado L."/>
            <person name="Arachchi H.M."/>
            <person name="Berlin A.M."/>
            <person name="Chapman S.B."/>
            <person name="Gainer-Dewar J."/>
            <person name="Goldberg J."/>
            <person name="Griggs A."/>
            <person name="Gujja S."/>
            <person name="Hansen M."/>
            <person name="Howarth C."/>
            <person name="Imamovic A."/>
            <person name="Ireland A."/>
            <person name="Larimer J."/>
            <person name="McCowan C."/>
            <person name="Murphy C."/>
            <person name="Pearson M."/>
            <person name="Poon T.W."/>
            <person name="Priest M."/>
            <person name="Roberts A."/>
            <person name="Saif S."/>
            <person name="Shea T."/>
            <person name="Sisk P."/>
            <person name="Sykes S."/>
            <person name="Wortman J."/>
            <person name="Nusbaum C."/>
            <person name="Birren B."/>
        </authorList>
    </citation>
    <scope>NUCLEOTIDE SEQUENCE [LARGE SCALE GENOMIC DNA]</scope>
    <source>
        <strain evidence="7 8">CBS 119918</strain>
    </source>
</reference>
<feature type="transmembrane region" description="Helical" evidence="6">
    <location>
        <begin position="453"/>
        <end position="473"/>
    </location>
</feature>
<comment type="subcellular location">
    <subcellularLocation>
        <location evidence="1">Membrane</location>
        <topology evidence="1">Multi-pass membrane protein</topology>
    </subcellularLocation>
</comment>
<sequence>MANDKDVQHVEEPRMNTMPSDSLKPVAFDTVHGDEALKIMAAGHGGSDTWDAQAEKRLVRKIDRRLMPILCITYGIQYWDKAMLAQAALFGLREDLKLNVGNRFVFSSAIFYLGFIVGAYPAIMMAQRWPIERVAASITFVWGIIVMCSAACKSYQAFYAQRFFLGLIEAGVGPMFMLVVGGWYKKDEQAFRMGAWFSCTGYVSIFSPLINYGLGHLTGGSLHPWQYMYLFAGGMTTLWSVVVLFVMPPDPIRARSFNDRERYIAVARMRTNNAGVRNKHLKKSHIIDALTDIRFGLVFCIVFLMFFANGPNSTMAGIIVNSYGFSTLNSLLLLTPAGLVSGTIELGVCYLAYRFKNIRVYLFVTCVCMTMISCLLLWQLPRSATAGLLVAITFLPSFGGAYAIMLGLQIANTAGYTKRSVTSSGLFMAWCLGNFTGPLLFKKEDAPIYGPGFRVVVAGCASAVVLIIVYRCVCVWENKRRDQSGTLEAFDNAYNDDLTDRMNKQFRYIL</sequence>
<dbReference type="PANTHER" id="PTHR43791">
    <property type="entry name" value="PERMEASE-RELATED"/>
    <property type="match status" value="1"/>
</dbReference>
<keyword evidence="5 6" id="KW-0472">Membrane</keyword>
<dbReference type="InterPro" id="IPR011701">
    <property type="entry name" value="MFS"/>
</dbReference>
<dbReference type="RefSeq" id="XP_013262185.1">
    <property type="nucleotide sequence ID" value="XM_013406731.1"/>
</dbReference>
<accession>A0A072PVJ3</accession>
<dbReference type="OrthoDB" id="6730379at2759"/>
<keyword evidence="4 6" id="KW-1133">Transmembrane helix</keyword>
<dbReference type="Pfam" id="PF07690">
    <property type="entry name" value="MFS_1"/>
    <property type="match status" value="1"/>
</dbReference>
<dbReference type="Proteomes" id="UP000027920">
    <property type="component" value="Unassembled WGS sequence"/>
</dbReference>
<feature type="transmembrane region" description="Helical" evidence="6">
    <location>
        <begin position="386"/>
        <end position="408"/>
    </location>
</feature>
<comment type="caution">
    <text evidence="7">The sequence shown here is derived from an EMBL/GenBank/DDBJ whole genome shotgun (WGS) entry which is preliminary data.</text>
</comment>
<keyword evidence="3 6" id="KW-0812">Transmembrane</keyword>
<gene>
    <name evidence="7" type="ORF">A1O9_04441</name>
</gene>
<feature type="transmembrane region" description="Helical" evidence="6">
    <location>
        <begin position="328"/>
        <end position="353"/>
    </location>
</feature>
<proteinExistence type="predicted"/>
<dbReference type="VEuPathDB" id="FungiDB:A1O9_04441"/>
<feature type="transmembrane region" description="Helical" evidence="6">
    <location>
        <begin position="286"/>
        <end position="308"/>
    </location>
</feature>
<evidence type="ECO:0000256" key="3">
    <source>
        <dbReference type="ARBA" id="ARBA00022692"/>
    </source>
</evidence>
<evidence type="ECO:0000256" key="2">
    <source>
        <dbReference type="ARBA" id="ARBA00022448"/>
    </source>
</evidence>
<evidence type="ECO:0000313" key="8">
    <source>
        <dbReference type="Proteomes" id="UP000027920"/>
    </source>
</evidence>
<evidence type="ECO:0008006" key="9">
    <source>
        <dbReference type="Google" id="ProtNLM"/>
    </source>
</evidence>
<feature type="transmembrane region" description="Helical" evidence="6">
    <location>
        <begin position="196"/>
        <end position="215"/>
    </location>
</feature>
<dbReference type="GeneID" id="25279372"/>
<feature type="transmembrane region" description="Helical" evidence="6">
    <location>
        <begin position="227"/>
        <end position="247"/>
    </location>
</feature>
<dbReference type="GO" id="GO:0016020">
    <property type="term" value="C:membrane"/>
    <property type="evidence" value="ECO:0007669"/>
    <property type="project" value="UniProtKB-SubCell"/>
</dbReference>
<dbReference type="Gene3D" id="1.20.1250.20">
    <property type="entry name" value="MFS general substrate transporter like domains"/>
    <property type="match status" value="2"/>
</dbReference>
<feature type="transmembrane region" description="Helical" evidence="6">
    <location>
        <begin position="360"/>
        <end position="380"/>
    </location>
</feature>
<feature type="transmembrane region" description="Helical" evidence="6">
    <location>
        <begin position="420"/>
        <end position="441"/>
    </location>
</feature>